<sequence length="558" mass="61287">MGVVRVGLVKWFDPLLATPFRCRRRLDLPGQLLSQILHTHPHLLPAAAEQQLEQLHTEKERSCDAANCVRGSCTELPKLIPDVPNYECHCDPGWSQAWKAIPFSPCVIPNAELIARLIMDVPHGVGEARSSSGRKRKRTPQPFNTPVLEGVDLNTKAPEVEQVHSFEDMQGVSLDNWRFSQEVSRKELTRMISLHGLPLWKHWYACKIGCEPQGASGLGDHQPAAIGSNGKFADFSSIVIRMVFQELGMDLTLMIVQVRVDEGSNNAVHELNAAAHSYSNPTLRGPSDSLAHAHVEAVTPELEGVKTPHHQSESGQLEASTPTGLRTPTNSIECTITKLACHEGSVFVDGKRRSARANYSYTADGTPAADELVFDKAKRRAAIRNLDSPAATSSQGADAAGSAVHDPSLLPRRDSSSDLKRDFTWVHALGVNFGAGHRLYAGARRAVEWDEDEDHIQITFDAEPIDMDAVKKARWVSKALPGLSVTRMDTVNTVMVELDGVFSISANAVPITGKDNWIHRYDKPEGDSLVHLDLGFQFHNLTKDADACLGRPTARFTN</sequence>
<dbReference type="Proteomes" id="UP000275267">
    <property type="component" value="Unassembled WGS sequence"/>
</dbReference>
<organism evidence="2 3">
    <name type="scientific">Panicum miliaceum</name>
    <name type="common">Proso millet</name>
    <name type="synonym">Broomcorn millet</name>
    <dbReference type="NCBI Taxonomy" id="4540"/>
    <lineage>
        <taxon>Eukaryota</taxon>
        <taxon>Viridiplantae</taxon>
        <taxon>Streptophyta</taxon>
        <taxon>Embryophyta</taxon>
        <taxon>Tracheophyta</taxon>
        <taxon>Spermatophyta</taxon>
        <taxon>Magnoliopsida</taxon>
        <taxon>Liliopsida</taxon>
        <taxon>Poales</taxon>
        <taxon>Poaceae</taxon>
        <taxon>PACMAD clade</taxon>
        <taxon>Panicoideae</taxon>
        <taxon>Panicodae</taxon>
        <taxon>Paniceae</taxon>
        <taxon>Panicinae</taxon>
        <taxon>Panicum</taxon>
        <taxon>Panicum sect. Panicum</taxon>
    </lineage>
</organism>
<feature type="compositionally biased region" description="Polar residues" evidence="1">
    <location>
        <begin position="313"/>
        <end position="328"/>
    </location>
</feature>
<dbReference type="EMBL" id="PQIB02000011">
    <property type="protein sequence ID" value="RLM87335.1"/>
    <property type="molecule type" value="Genomic_DNA"/>
</dbReference>
<dbReference type="STRING" id="4540.A0A3L6QX28"/>
<protein>
    <submittedName>
        <fullName evidence="2">Uncharacterized protein</fullName>
    </submittedName>
</protein>
<feature type="region of interest" description="Disordered" evidence="1">
    <location>
        <begin position="126"/>
        <end position="146"/>
    </location>
</feature>
<feature type="region of interest" description="Disordered" evidence="1">
    <location>
        <begin position="304"/>
        <end position="328"/>
    </location>
</feature>
<proteinExistence type="predicted"/>
<comment type="caution">
    <text evidence="2">The sequence shown here is derived from an EMBL/GenBank/DDBJ whole genome shotgun (WGS) entry which is preliminary data.</text>
</comment>
<gene>
    <name evidence="2" type="ORF">C2845_PM04G07440</name>
</gene>
<dbReference type="PANTHER" id="PTHR31656">
    <property type="entry name" value="ROOT CAP DOMAIN-CONTAINING PROTEIN"/>
    <property type="match status" value="1"/>
</dbReference>
<keyword evidence="3" id="KW-1185">Reference proteome</keyword>
<evidence type="ECO:0000313" key="2">
    <source>
        <dbReference type="EMBL" id="RLM87335.1"/>
    </source>
</evidence>
<evidence type="ECO:0000313" key="3">
    <source>
        <dbReference type="Proteomes" id="UP000275267"/>
    </source>
</evidence>
<evidence type="ECO:0000256" key="1">
    <source>
        <dbReference type="SAM" id="MobiDB-lite"/>
    </source>
</evidence>
<feature type="region of interest" description="Disordered" evidence="1">
    <location>
        <begin position="387"/>
        <end position="414"/>
    </location>
</feature>
<accession>A0A3L6QX28</accession>
<dbReference type="AlphaFoldDB" id="A0A3L6QX28"/>
<reference evidence="3" key="1">
    <citation type="journal article" date="2019" name="Nat. Commun.">
        <title>The genome of broomcorn millet.</title>
        <authorList>
            <person name="Zou C."/>
            <person name="Miki D."/>
            <person name="Li D."/>
            <person name="Tang Q."/>
            <person name="Xiao L."/>
            <person name="Rajput S."/>
            <person name="Deng P."/>
            <person name="Jia W."/>
            <person name="Huang R."/>
            <person name="Zhang M."/>
            <person name="Sun Y."/>
            <person name="Hu J."/>
            <person name="Fu X."/>
            <person name="Schnable P.S."/>
            <person name="Li F."/>
            <person name="Zhang H."/>
            <person name="Feng B."/>
            <person name="Zhu X."/>
            <person name="Liu R."/>
            <person name="Schnable J.C."/>
            <person name="Zhu J.-K."/>
            <person name="Zhang H."/>
        </authorList>
    </citation>
    <scope>NUCLEOTIDE SEQUENCE [LARGE SCALE GENOMIC DNA]</scope>
</reference>
<name>A0A3L6QX28_PANMI</name>